<gene>
    <name evidence="2" type="ORF">ACFOY2_36705</name>
</gene>
<comment type="caution">
    <text evidence="2">The sequence shown here is derived from an EMBL/GenBank/DDBJ whole genome shotgun (WGS) entry which is preliminary data.</text>
</comment>
<evidence type="ECO:0000313" key="2">
    <source>
        <dbReference type="EMBL" id="MFC4012820.1"/>
    </source>
</evidence>
<dbReference type="InterPro" id="IPR011009">
    <property type="entry name" value="Kinase-like_dom_sf"/>
</dbReference>
<feature type="domain" description="Aminoglycoside phosphotransferase" evidence="1">
    <location>
        <begin position="50"/>
        <end position="239"/>
    </location>
</feature>
<protein>
    <submittedName>
        <fullName evidence="2">Phosphotransferase family protein</fullName>
    </submittedName>
</protein>
<dbReference type="RefSeq" id="WP_379532714.1">
    <property type="nucleotide sequence ID" value="NZ_JBHSBI010000023.1"/>
</dbReference>
<dbReference type="EMBL" id="JBHSBI010000023">
    <property type="protein sequence ID" value="MFC4012820.1"/>
    <property type="molecule type" value="Genomic_DNA"/>
</dbReference>
<dbReference type="Pfam" id="PF01636">
    <property type="entry name" value="APH"/>
    <property type="match status" value="1"/>
</dbReference>
<dbReference type="SUPFAM" id="SSF56112">
    <property type="entry name" value="Protein kinase-like (PK-like)"/>
    <property type="match status" value="1"/>
</dbReference>
<accession>A0ABV8GIP6</accession>
<keyword evidence="3" id="KW-1185">Reference proteome</keyword>
<evidence type="ECO:0000313" key="3">
    <source>
        <dbReference type="Proteomes" id="UP001595851"/>
    </source>
</evidence>
<name>A0ABV8GIP6_9ACTN</name>
<proteinExistence type="predicted"/>
<dbReference type="Gene3D" id="3.90.1200.10">
    <property type="match status" value="1"/>
</dbReference>
<reference evidence="3" key="1">
    <citation type="journal article" date="2019" name="Int. J. Syst. Evol. Microbiol.">
        <title>The Global Catalogue of Microorganisms (GCM) 10K type strain sequencing project: providing services to taxonomists for standard genome sequencing and annotation.</title>
        <authorList>
            <consortium name="The Broad Institute Genomics Platform"/>
            <consortium name="The Broad Institute Genome Sequencing Center for Infectious Disease"/>
            <person name="Wu L."/>
            <person name="Ma J."/>
        </authorList>
    </citation>
    <scope>NUCLEOTIDE SEQUENCE [LARGE SCALE GENOMIC DNA]</scope>
    <source>
        <strain evidence="3">TBRC 1276</strain>
    </source>
</reference>
<dbReference type="Proteomes" id="UP001595851">
    <property type="component" value="Unassembled WGS sequence"/>
</dbReference>
<organism evidence="2 3">
    <name type="scientific">Nonomuraea purpurea</name>
    <dbReference type="NCBI Taxonomy" id="1849276"/>
    <lineage>
        <taxon>Bacteria</taxon>
        <taxon>Bacillati</taxon>
        <taxon>Actinomycetota</taxon>
        <taxon>Actinomycetes</taxon>
        <taxon>Streptosporangiales</taxon>
        <taxon>Streptosporangiaceae</taxon>
        <taxon>Nonomuraea</taxon>
    </lineage>
</organism>
<evidence type="ECO:0000259" key="1">
    <source>
        <dbReference type="Pfam" id="PF01636"/>
    </source>
</evidence>
<dbReference type="InterPro" id="IPR002575">
    <property type="entry name" value="Aminoglycoside_PTrfase"/>
</dbReference>
<sequence>MTSILGEWQLASRDPVAPMESRSGAGVHAVRTIGGQAAYLKATPATSGSQTIALARHELRFYQDLAPTTPVRTPRLLNCRDAADGVATLLEAVGQSRPVTAWTPQMWANLGRELARLHNMPLPGGAHWNRPDALKEALTDPDLDRINDFWAPTLPRLPELLSRRRELAEELSALPPVFTHGDCHVGNLLHSAGALVFCDWQSARIGRPVADLAFLSVRATPAGVTVPPALIDAYLDNRPCERRTFQRALVAEELGVFVFLWPPFAAFNSHLGITRVRRRTAELAERWLAT</sequence>